<gene>
    <name evidence="2" type="ORF">EI77_00176</name>
</gene>
<feature type="compositionally biased region" description="Pro residues" evidence="1">
    <location>
        <begin position="242"/>
        <end position="255"/>
    </location>
</feature>
<dbReference type="AlphaFoldDB" id="A0A4R7SR26"/>
<name>A0A4R7SR26_9BACT</name>
<evidence type="ECO:0000313" key="2">
    <source>
        <dbReference type="EMBL" id="TDU80876.1"/>
    </source>
</evidence>
<evidence type="ECO:0008006" key="4">
    <source>
        <dbReference type="Google" id="ProtNLM"/>
    </source>
</evidence>
<dbReference type="Proteomes" id="UP000295662">
    <property type="component" value="Unassembled WGS sequence"/>
</dbReference>
<comment type="caution">
    <text evidence="2">The sequence shown here is derived from an EMBL/GenBank/DDBJ whole genome shotgun (WGS) entry which is preliminary data.</text>
</comment>
<keyword evidence="3" id="KW-1185">Reference proteome</keyword>
<dbReference type="RefSeq" id="WP_133792867.1">
    <property type="nucleotide sequence ID" value="NZ_SOCA01000001.1"/>
</dbReference>
<reference evidence="2 3" key="1">
    <citation type="submission" date="2019-03" db="EMBL/GenBank/DDBJ databases">
        <title>Genomic Encyclopedia of Archaeal and Bacterial Type Strains, Phase II (KMG-II): from individual species to whole genera.</title>
        <authorList>
            <person name="Goeker M."/>
        </authorList>
    </citation>
    <scope>NUCLEOTIDE SEQUENCE [LARGE SCALE GENOMIC DNA]</scope>
    <source>
        <strain evidence="2 3">ATCC 25309</strain>
    </source>
</reference>
<accession>A0A4R7SR26</accession>
<dbReference type="OrthoDB" id="9813753at2"/>
<feature type="compositionally biased region" description="Pro residues" evidence="1">
    <location>
        <begin position="201"/>
        <end position="213"/>
    </location>
</feature>
<evidence type="ECO:0000313" key="3">
    <source>
        <dbReference type="Proteomes" id="UP000295662"/>
    </source>
</evidence>
<sequence>MNTLPDPRHEAFSRLLASGHDFPSAYVHAGYSVKNIKTRSRQLASHPAIRARVAHLQKCLPEINDLQQHFAPSLRLMPETQDQMLAWLWQVMNGTRKVLPLQLRAATLFCRLKGWHLTKPLPAEQQPQPKAAHLTDLEQTLLAGLNRQNIAQELTGLPTPTGAIDQFRSQMADLDLIAYFDSPQTRPYPQPIPESELPNLLPTPKPAPPPIPPTEIAHLEDRLTSLETEITTHLTLHRHPPITSPKPPNGEPTSPPQSIDPQPFIPLNPQMGKKSTPHPLPPTLYPHKKTAS</sequence>
<dbReference type="EMBL" id="SOCA01000001">
    <property type="protein sequence ID" value="TDU80876.1"/>
    <property type="molecule type" value="Genomic_DNA"/>
</dbReference>
<feature type="region of interest" description="Disordered" evidence="1">
    <location>
        <begin position="185"/>
        <end position="215"/>
    </location>
</feature>
<proteinExistence type="predicted"/>
<evidence type="ECO:0000256" key="1">
    <source>
        <dbReference type="SAM" id="MobiDB-lite"/>
    </source>
</evidence>
<protein>
    <recommendedName>
        <fullName evidence="4">Terminase small subunit</fullName>
    </recommendedName>
</protein>
<feature type="region of interest" description="Disordered" evidence="1">
    <location>
        <begin position="234"/>
        <end position="292"/>
    </location>
</feature>
<dbReference type="PRINTS" id="PR01217">
    <property type="entry name" value="PRICHEXTENSN"/>
</dbReference>
<organism evidence="2 3">
    <name type="scientific">Prosthecobacter fusiformis</name>
    <dbReference type="NCBI Taxonomy" id="48464"/>
    <lineage>
        <taxon>Bacteria</taxon>
        <taxon>Pseudomonadati</taxon>
        <taxon>Verrucomicrobiota</taxon>
        <taxon>Verrucomicrobiia</taxon>
        <taxon>Verrucomicrobiales</taxon>
        <taxon>Verrucomicrobiaceae</taxon>
        <taxon>Prosthecobacter</taxon>
    </lineage>
</organism>